<evidence type="ECO:0000256" key="1">
    <source>
        <dbReference type="ARBA" id="ARBA00004141"/>
    </source>
</evidence>
<evidence type="ECO:0000259" key="6">
    <source>
        <dbReference type="PROSITE" id="PS00498"/>
    </source>
</evidence>
<reference evidence="7" key="1">
    <citation type="journal article" date="2023" name="Mol. Phylogenet. Evol.">
        <title>Genome-scale phylogeny and comparative genomics of the fungal order Sordariales.</title>
        <authorList>
            <person name="Hensen N."/>
            <person name="Bonometti L."/>
            <person name="Westerberg I."/>
            <person name="Brannstrom I.O."/>
            <person name="Guillou S."/>
            <person name="Cros-Aarteil S."/>
            <person name="Calhoun S."/>
            <person name="Haridas S."/>
            <person name="Kuo A."/>
            <person name="Mondo S."/>
            <person name="Pangilinan J."/>
            <person name="Riley R."/>
            <person name="LaButti K."/>
            <person name="Andreopoulos B."/>
            <person name="Lipzen A."/>
            <person name="Chen C."/>
            <person name="Yan M."/>
            <person name="Daum C."/>
            <person name="Ng V."/>
            <person name="Clum A."/>
            <person name="Steindorff A."/>
            <person name="Ohm R.A."/>
            <person name="Martin F."/>
            <person name="Silar P."/>
            <person name="Natvig D.O."/>
            <person name="Lalanne C."/>
            <person name="Gautier V."/>
            <person name="Ament-Velasquez S.L."/>
            <person name="Kruys A."/>
            <person name="Hutchinson M.I."/>
            <person name="Powell A.J."/>
            <person name="Barry K."/>
            <person name="Miller A.N."/>
            <person name="Grigoriev I.V."/>
            <person name="Debuchy R."/>
            <person name="Gladieux P."/>
            <person name="Hiltunen Thoren M."/>
            <person name="Johannesson H."/>
        </authorList>
    </citation>
    <scope>NUCLEOTIDE SEQUENCE</scope>
    <source>
        <strain evidence="7">CBS 315.58</strain>
    </source>
</reference>
<evidence type="ECO:0000256" key="3">
    <source>
        <dbReference type="ARBA" id="ARBA00022989"/>
    </source>
</evidence>
<keyword evidence="3 5" id="KW-1133">Transmembrane helix</keyword>
<reference evidence="7" key="2">
    <citation type="submission" date="2023-05" db="EMBL/GenBank/DDBJ databases">
        <authorList>
            <consortium name="Lawrence Berkeley National Laboratory"/>
            <person name="Steindorff A."/>
            <person name="Hensen N."/>
            <person name="Bonometti L."/>
            <person name="Westerberg I."/>
            <person name="Brannstrom I.O."/>
            <person name="Guillou S."/>
            <person name="Cros-Aarteil S."/>
            <person name="Calhoun S."/>
            <person name="Haridas S."/>
            <person name="Kuo A."/>
            <person name="Mondo S."/>
            <person name="Pangilinan J."/>
            <person name="Riley R."/>
            <person name="Labutti K."/>
            <person name="Andreopoulos B."/>
            <person name="Lipzen A."/>
            <person name="Chen C."/>
            <person name="Yanf M."/>
            <person name="Daum C."/>
            <person name="Ng V."/>
            <person name="Clum A."/>
            <person name="Ohm R."/>
            <person name="Martin F."/>
            <person name="Silar P."/>
            <person name="Natvig D."/>
            <person name="Lalanne C."/>
            <person name="Gautier V."/>
            <person name="Ament-Velasquez S.L."/>
            <person name="Kruys A."/>
            <person name="Hutchinson M.I."/>
            <person name="Powell A.J."/>
            <person name="Barry K."/>
            <person name="Miller A.N."/>
            <person name="Grigoriev I.V."/>
            <person name="Debuchy R."/>
            <person name="Gladieux P."/>
            <person name="Thoren M.H."/>
            <person name="Johannesson H."/>
        </authorList>
    </citation>
    <scope>NUCLEOTIDE SEQUENCE</scope>
    <source>
        <strain evidence="7">CBS 315.58</strain>
    </source>
</reference>
<feature type="domain" description="Tyrosinase copper-binding" evidence="6">
    <location>
        <begin position="97"/>
        <end position="108"/>
    </location>
</feature>
<proteinExistence type="predicted"/>
<dbReference type="GO" id="GO:0016491">
    <property type="term" value="F:oxidoreductase activity"/>
    <property type="evidence" value="ECO:0007669"/>
    <property type="project" value="InterPro"/>
</dbReference>
<evidence type="ECO:0000313" key="7">
    <source>
        <dbReference type="EMBL" id="KAK4195480.1"/>
    </source>
</evidence>
<dbReference type="GO" id="GO:0046873">
    <property type="term" value="F:metal ion transmembrane transporter activity"/>
    <property type="evidence" value="ECO:0007669"/>
    <property type="project" value="InterPro"/>
</dbReference>
<protein>
    <recommendedName>
        <fullName evidence="6">Tyrosinase copper-binding domain-containing protein</fullName>
    </recommendedName>
</protein>
<feature type="transmembrane region" description="Helical" evidence="5">
    <location>
        <begin position="412"/>
        <end position="434"/>
    </location>
</feature>
<dbReference type="InterPro" id="IPR045863">
    <property type="entry name" value="CorA_TM1_TM2"/>
</dbReference>
<dbReference type="InterPro" id="IPR002227">
    <property type="entry name" value="Tyrosinase_Cu-bd"/>
</dbReference>
<name>A0AAN6X7N2_9PEZI</name>
<comment type="subcellular location">
    <subcellularLocation>
        <location evidence="1">Membrane</location>
        <topology evidence="1">Multi-pass membrane protein</topology>
    </subcellularLocation>
</comment>
<dbReference type="Pfam" id="PF01544">
    <property type="entry name" value="CorA"/>
    <property type="match status" value="1"/>
</dbReference>
<keyword evidence="2 5" id="KW-0812">Transmembrane</keyword>
<gene>
    <name evidence="7" type="ORF">QBC40DRAFT_316010</name>
</gene>
<dbReference type="Gene3D" id="1.20.58.340">
    <property type="entry name" value="Magnesium transport protein CorA, transmembrane region"/>
    <property type="match status" value="1"/>
</dbReference>
<keyword evidence="4 5" id="KW-0472">Membrane</keyword>
<evidence type="ECO:0000256" key="4">
    <source>
        <dbReference type="ARBA" id="ARBA00023136"/>
    </source>
</evidence>
<evidence type="ECO:0000256" key="5">
    <source>
        <dbReference type="SAM" id="Phobius"/>
    </source>
</evidence>
<dbReference type="InterPro" id="IPR002523">
    <property type="entry name" value="MgTranspt_CorA/ZnTranspt_ZntB"/>
</dbReference>
<sequence length="498" mass="56661">MTVQPPSYTQFVQFQRLAKPCLSGLVDFLTQDHGIAGKIIALDLPSSEQSVAAPRLIAEADLADFVNNTSAIHGRFLFVEDIRPQVINFLGEILNLDPVFFANHAVTDFGDVEKPAPPALGLFPSQVAQLGHMHLHYQQVLDLGRVEAFRDLQYKLKTESNVARSVRLLPPLLARQLALARGCCSVAVKSIRDTWICLVLVDPPVKRLVVEIGGAYSRMVHPCKPLNGGFEDFIPSATFASFRDRNSTREDYTWDRQSMLGTLLHYFANHPPPGFTATRPSTLSLCYYPTRIVLAEWILYTQLMSHYFKYHECKLQDIENRLHANNIVDLQRWRRRSIQSQHKLRLLAEFIEYWLPHEPSDKQPWNLVLKDIQHLLSQLQQYNRALKHVVPMATSMVQLLESRRSMQEAANVGRLTLIATVFVPLSWVAGLFGMSEEYTPGHERFWVYWAAALPLLVLVLLLPALQRGLLAERLKEAMAVGSWRRVDVRSGSNRQELP</sequence>
<keyword evidence="8" id="KW-1185">Reference proteome</keyword>
<evidence type="ECO:0000313" key="8">
    <source>
        <dbReference type="Proteomes" id="UP001303160"/>
    </source>
</evidence>
<dbReference type="Proteomes" id="UP001303160">
    <property type="component" value="Unassembled WGS sequence"/>
</dbReference>
<accession>A0AAN6X7N2</accession>
<dbReference type="SUPFAM" id="SSF144083">
    <property type="entry name" value="Magnesium transport protein CorA, transmembrane region"/>
    <property type="match status" value="1"/>
</dbReference>
<dbReference type="EMBL" id="MU864012">
    <property type="protein sequence ID" value="KAK4195480.1"/>
    <property type="molecule type" value="Genomic_DNA"/>
</dbReference>
<evidence type="ECO:0000256" key="2">
    <source>
        <dbReference type="ARBA" id="ARBA00022692"/>
    </source>
</evidence>
<feature type="transmembrane region" description="Helical" evidence="5">
    <location>
        <begin position="446"/>
        <end position="465"/>
    </location>
</feature>
<dbReference type="PROSITE" id="PS00498">
    <property type="entry name" value="TYROSINASE_2"/>
    <property type="match status" value="1"/>
</dbReference>
<dbReference type="GO" id="GO:0016020">
    <property type="term" value="C:membrane"/>
    <property type="evidence" value="ECO:0007669"/>
    <property type="project" value="UniProtKB-SubCell"/>
</dbReference>
<organism evidence="7 8">
    <name type="scientific">Triangularia verruculosa</name>
    <dbReference type="NCBI Taxonomy" id="2587418"/>
    <lineage>
        <taxon>Eukaryota</taxon>
        <taxon>Fungi</taxon>
        <taxon>Dikarya</taxon>
        <taxon>Ascomycota</taxon>
        <taxon>Pezizomycotina</taxon>
        <taxon>Sordariomycetes</taxon>
        <taxon>Sordariomycetidae</taxon>
        <taxon>Sordariales</taxon>
        <taxon>Podosporaceae</taxon>
        <taxon>Triangularia</taxon>
    </lineage>
</organism>
<dbReference type="AlphaFoldDB" id="A0AAN6X7N2"/>
<comment type="caution">
    <text evidence="7">The sequence shown here is derived from an EMBL/GenBank/DDBJ whole genome shotgun (WGS) entry which is preliminary data.</text>
</comment>